<protein>
    <submittedName>
        <fullName evidence="2">Uncharacterized protein</fullName>
    </submittedName>
</protein>
<evidence type="ECO:0000313" key="2">
    <source>
        <dbReference type="EMBL" id="CAA9492144.1"/>
    </source>
</evidence>
<feature type="compositionally biased region" description="Basic residues" evidence="1">
    <location>
        <begin position="145"/>
        <end position="154"/>
    </location>
</feature>
<feature type="non-terminal residue" evidence="2">
    <location>
        <position position="164"/>
    </location>
</feature>
<feature type="non-terminal residue" evidence="2">
    <location>
        <position position="1"/>
    </location>
</feature>
<proteinExistence type="predicted"/>
<reference evidence="2" key="1">
    <citation type="submission" date="2020-02" db="EMBL/GenBank/DDBJ databases">
        <authorList>
            <person name="Meier V. D."/>
        </authorList>
    </citation>
    <scope>NUCLEOTIDE SEQUENCE</scope>
    <source>
        <strain evidence="2">AVDCRST_MAG44</strain>
    </source>
</reference>
<organism evidence="2">
    <name type="scientific">uncultured Sphingomonas sp</name>
    <dbReference type="NCBI Taxonomy" id="158754"/>
    <lineage>
        <taxon>Bacteria</taxon>
        <taxon>Pseudomonadati</taxon>
        <taxon>Pseudomonadota</taxon>
        <taxon>Alphaproteobacteria</taxon>
        <taxon>Sphingomonadales</taxon>
        <taxon>Sphingomonadaceae</taxon>
        <taxon>Sphingomonas</taxon>
        <taxon>environmental samples</taxon>
    </lineage>
</organism>
<feature type="region of interest" description="Disordered" evidence="1">
    <location>
        <begin position="94"/>
        <end position="164"/>
    </location>
</feature>
<evidence type="ECO:0000256" key="1">
    <source>
        <dbReference type="SAM" id="MobiDB-lite"/>
    </source>
</evidence>
<sequence>DAPRRHTRAGDAAATWRIVAVGPQHAAAACAGRPRGCARSLPADRRRAWPVARRLVVACSGSGSRRLVARVVHRAAARPRLGDRHAWRALDDAHHHPAQRAAGRQRPVSLRQPSQLSCGRGGDRGTPPRLWVVAGGTIVQPRERSRARRPHSPGKPRAGAAAPI</sequence>
<accession>A0A6J4SCQ9</accession>
<name>A0A6J4SCQ9_9SPHN</name>
<dbReference type="AlphaFoldDB" id="A0A6J4SCQ9"/>
<gene>
    <name evidence="2" type="ORF">AVDCRST_MAG44-274</name>
</gene>
<dbReference type="EMBL" id="CADCVY010000019">
    <property type="protein sequence ID" value="CAA9492144.1"/>
    <property type="molecule type" value="Genomic_DNA"/>
</dbReference>